<protein>
    <recommendedName>
        <fullName evidence="6">BHLH domain-containing protein</fullName>
    </recommendedName>
</protein>
<keyword evidence="2" id="KW-0805">Transcription regulation</keyword>
<dbReference type="EMBL" id="JAACXV010000275">
    <property type="protein sequence ID" value="KAF7280779.1"/>
    <property type="molecule type" value="Genomic_DNA"/>
</dbReference>
<dbReference type="GO" id="GO:0046983">
    <property type="term" value="F:protein dimerization activity"/>
    <property type="evidence" value="ECO:0007669"/>
    <property type="project" value="InterPro"/>
</dbReference>
<evidence type="ECO:0000313" key="7">
    <source>
        <dbReference type="EMBL" id="KAF7280779.1"/>
    </source>
</evidence>
<evidence type="ECO:0000313" key="8">
    <source>
        <dbReference type="Proteomes" id="UP000625711"/>
    </source>
</evidence>
<comment type="caution">
    <text evidence="7">The sequence shown here is derived from an EMBL/GenBank/DDBJ whole genome shotgun (WGS) entry which is preliminary data.</text>
</comment>
<dbReference type="Gene3D" id="4.10.280.10">
    <property type="entry name" value="Helix-loop-helix DNA-binding domain"/>
    <property type="match status" value="1"/>
</dbReference>
<dbReference type="PROSITE" id="PS50888">
    <property type="entry name" value="BHLH"/>
    <property type="match status" value="1"/>
</dbReference>
<dbReference type="PANTHER" id="PTHR46117:SF3">
    <property type="entry name" value="FI24210P1"/>
    <property type="match status" value="1"/>
</dbReference>
<evidence type="ECO:0000256" key="4">
    <source>
        <dbReference type="ARBA" id="ARBA00023242"/>
    </source>
</evidence>
<dbReference type="OrthoDB" id="690068at2759"/>
<evidence type="ECO:0000259" key="6">
    <source>
        <dbReference type="PROSITE" id="PS50888"/>
    </source>
</evidence>
<dbReference type="CDD" id="cd11396">
    <property type="entry name" value="bHLHzip_USF"/>
    <property type="match status" value="1"/>
</dbReference>
<evidence type="ECO:0000256" key="1">
    <source>
        <dbReference type="ARBA" id="ARBA00004123"/>
    </source>
</evidence>
<dbReference type="GO" id="GO:0005634">
    <property type="term" value="C:nucleus"/>
    <property type="evidence" value="ECO:0007669"/>
    <property type="project" value="UniProtKB-SubCell"/>
</dbReference>
<keyword evidence="4" id="KW-0539">Nucleus</keyword>
<dbReference type="SUPFAM" id="SSF47459">
    <property type="entry name" value="HLH, helix-loop-helix DNA-binding domain"/>
    <property type="match status" value="1"/>
</dbReference>
<evidence type="ECO:0000256" key="5">
    <source>
        <dbReference type="SAM" id="Coils"/>
    </source>
</evidence>
<keyword evidence="8" id="KW-1185">Reference proteome</keyword>
<evidence type="ECO:0000256" key="2">
    <source>
        <dbReference type="ARBA" id="ARBA00023015"/>
    </source>
</evidence>
<dbReference type="Proteomes" id="UP000625711">
    <property type="component" value="Unassembled WGS sequence"/>
</dbReference>
<reference evidence="7" key="1">
    <citation type="submission" date="2020-08" db="EMBL/GenBank/DDBJ databases">
        <title>Genome sequencing and assembly of the red palm weevil Rhynchophorus ferrugineus.</title>
        <authorList>
            <person name="Dias G.B."/>
            <person name="Bergman C.M."/>
            <person name="Manee M."/>
        </authorList>
    </citation>
    <scope>NUCLEOTIDE SEQUENCE</scope>
    <source>
        <strain evidence="7">AA-2017</strain>
        <tissue evidence="7">Whole larva</tissue>
    </source>
</reference>
<evidence type="ECO:0000256" key="3">
    <source>
        <dbReference type="ARBA" id="ARBA00023163"/>
    </source>
</evidence>
<organism evidence="7 8">
    <name type="scientific">Rhynchophorus ferrugineus</name>
    <name type="common">Red palm weevil</name>
    <name type="synonym">Curculio ferrugineus</name>
    <dbReference type="NCBI Taxonomy" id="354439"/>
    <lineage>
        <taxon>Eukaryota</taxon>
        <taxon>Metazoa</taxon>
        <taxon>Ecdysozoa</taxon>
        <taxon>Arthropoda</taxon>
        <taxon>Hexapoda</taxon>
        <taxon>Insecta</taxon>
        <taxon>Pterygota</taxon>
        <taxon>Neoptera</taxon>
        <taxon>Endopterygota</taxon>
        <taxon>Coleoptera</taxon>
        <taxon>Polyphaga</taxon>
        <taxon>Cucujiformia</taxon>
        <taxon>Curculionidae</taxon>
        <taxon>Dryophthorinae</taxon>
        <taxon>Rhynchophorus</taxon>
    </lineage>
</organism>
<feature type="domain" description="BHLH" evidence="6">
    <location>
        <begin position="147"/>
        <end position="206"/>
    </location>
</feature>
<dbReference type="PANTHER" id="PTHR46117">
    <property type="entry name" value="FI24210P1"/>
    <property type="match status" value="1"/>
</dbReference>
<accession>A0A834IHD1</accession>
<dbReference type="GO" id="GO:0000978">
    <property type="term" value="F:RNA polymerase II cis-regulatory region sequence-specific DNA binding"/>
    <property type="evidence" value="ECO:0007669"/>
    <property type="project" value="TreeGrafter"/>
</dbReference>
<dbReference type="Pfam" id="PF00010">
    <property type="entry name" value="HLH"/>
    <property type="match status" value="1"/>
</dbReference>
<feature type="coiled-coil region" evidence="5">
    <location>
        <begin position="213"/>
        <end position="247"/>
    </location>
</feature>
<dbReference type="AlphaFoldDB" id="A0A834IHD1"/>
<dbReference type="InterPro" id="IPR036638">
    <property type="entry name" value="HLH_DNA-bd_sf"/>
</dbReference>
<dbReference type="GO" id="GO:0000981">
    <property type="term" value="F:DNA-binding transcription factor activity, RNA polymerase II-specific"/>
    <property type="evidence" value="ECO:0007669"/>
    <property type="project" value="TreeGrafter"/>
</dbReference>
<dbReference type="SMART" id="SM00353">
    <property type="entry name" value="HLH"/>
    <property type="match status" value="1"/>
</dbReference>
<dbReference type="InterPro" id="IPR011598">
    <property type="entry name" value="bHLH_dom"/>
</dbReference>
<gene>
    <name evidence="7" type="ORF">GWI33_005505</name>
</gene>
<dbReference type="InterPro" id="IPR051732">
    <property type="entry name" value="USF"/>
</dbReference>
<keyword evidence="3" id="KW-0804">Transcription</keyword>
<keyword evidence="5" id="KW-0175">Coiled coil</keyword>
<sequence>MDILDPLERSDGVELEEPKVILTNIKTNMDSEDEETSVEHLAPQTLLETPESEVQYSIRSPEGSMITYRVLQVENGSDPTQYVSTTTNYPTTTTLPQVISGSSLNGQIYVIGNPDAYTSPSGTRPIIPRSTVIDNSVVVQVKKKDDKRRATHNEVERRRRDKINNWIAKLAKIIPESPQDGKGNGQYDGHSKGGILAKAYEYIFELQTKETRLNACLKENKKLSTSLEQLKQKTFALEAENKEIRDILKKHGIEFSSRPS</sequence>
<proteinExistence type="predicted"/>
<name>A0A834IHD1_RHYFE</name>
<comment type="subcellular location">
    <subcellularLocation>
        <location evidence="1">Nucleus</location>
    </subcellularLocation>
</comment>